<protein>
    <submittedName>
        <fullName evidence="3">Uncharacterized protein</fullName>
    </submittedName>
</protein>
<dbReference type="GeneID" id="5417389"/>
<feature type="region of interest" description="Disordered" evidence="1">
    <location>
        <begin position="85"/>
        <end position="104"/>
    </location>
</feature>
<dbReference type="RefSeq" id="XP_001566501.2">
    <property type="nucleotide sequence ID" value="XM_001566451.2"/>
</dbReference>
<evidence type="ECO:0000313" key="4">
    <source>
        <dbReference type="Proteomes" id="UP000007258"/>
    </source>
</evidence>
<evidence type="ECO:0000256" key="1">
    <source>
        <dbReference type="SAM" id="MobiDB-lite"/>
    </source>
</evidence>
<keyword evidence="2" id="KW-0472">Membrane</keyword>
<dbReference type="AlphaFoldDB" id="A4HHG0"/>
<gene>
    <name evidence="3" type="ORF">LBRM_29_1570</name>
</gene>
<keyword evidence="4" id="KW-1185">Reference proteome</keyword>
<feature type="transmembrane region" description="Helical" evidence="2">
    <location>
        <begin position="323"/>
        <end position="344"/>
    </location>
</feature>
<dbReference type="KEGG" id="lbz:LBRM_29_1570"/>
<feature type="transmembrane region" description="Helical" evidence="2">
    <location>
        <begin position="15"/>
        <end position="38"/>
    </location>
</feature>
<dbReference type="EMBL" id="FR799004">
    <property type="protein sequence ID" value="CAM40013.2"/>
    <property type="molecule type" value="Genomic_DNA"/>
</dbReference>
<accession>A4HHG0</accession>
<reference evidence="3 4" key="1">
    <citation type="journal article" date="2007" name="Nat. Genet.">
        <title>Comparative genomic analysis of three Leishmania species that cause diverse human disease.</title>
        <authorList>
            <person name="Peacock C.S."/>
            <person name="Seeger K."/>
            <person name="Harris D."/>
            <person name="Murphy L."/>
            <person name="Ruiz J.C."/>
            <person name="Quail M.A."/>
            <person name="Peters N."/>
            <person name="Adlem E."/>
            <person name="Tivey A."/>
            <person name="Aslett M."/>
            <person name="Kerhornou A."/>
            <person name="Ivens A."/>
            <person name="Fraser A."/>
            <person name="Rajandream M.A."/>
            <person name="Carver T."/>
            <person name="Norbertczak H."/>
            <person name="Chillingworth T."/>
            <person name="Hance Z."/>
            <person name="Jagels K."/>
            <person name="Moule S."/>
            <person name="Ormond D."/>
            <person name="Rutter S."/>
            <person name="Squares R."/>
            <person name="Whitehead S."/>
            <person name="Rabbinowitsch E."/>
            <person name="Arrowsmith C."/>
            <person name="White B."/>
            <person name="Thurston S."/>
            <person name="Bringaud F."/>
            <person name="Baldauf S.L."/>
            <person name="Faulconbridge A."/>
            <person name="Jeffares D."/>
            <person name="Depledge D.P."/>
            <person name="Oyola S.O."/>
            <person name="Hilley J.D."/>
            <person name="Brito L.O."/>
            <person name="Tosi L.R."/>
            <person name="Barrell B."/>
            <person name="Cruz A.K."/>
            <person name="Mottram J.C."/>
            <person name="Smith D.F."/>
            <person name="Berriman M."/>
        </authorList>
    </citation>
    <scope>NUCLEOTIDE SEQUENCE [LARGE SCALE GENOMIC DNA]</scope>
    <source>
        <strain evidence="3 4">MHOM/BR/75/M2904</strain>
    </source>
</reference>
<evidence type="ECO:0000313" key="3">
    <source>
        <dbReference type="EMBL" id="CAM40013.2"/>
    </source>
</evidence>
<organism evidence="3 4">
    <name type="scientific">Leishmania braziliensis</name>
    <dbReference type="NCBI Taxonomy" id="5660"/>
    <lineage>
        <taxon>Eukaryota</taxon>
        <taxon>Discoba</taxon>
        <taxon>Euglenozoa</taxon>
        <taxon>Kinetoplastea</taxon>
        <taxon>Metakinetoplastina</taxon>
        <taxon>Trypanosomatida</taxon>
        <taxon>Trypanosomatidae</taxon>
        <taxon>Leishmaniinae</taxon>
        <taxon>Leishmania</taxon>
        <taxon>Leishmania braziliensis species complex</taxon>
    </lineage>
</organism>
<name>A4HHG0_LEIBR</name>
<evidence type="ECO:0000256" key="2">
    <source>
        <dbReference type="SAM" id="Phobius"/>
    </source>
</evidence>
<keyword evidence="2" id="KW-0812">Transmembrane</keyword>
<dbReference type="InParanoid" id="A4HHG0"/>
<dbReference type="VEuPathDB" id="TriTrypDB:LbrM.29.1570"/>
<sequence>MWVGVEELSSCGWCWILLLVRMGACVGVCGCVSALQFLRFSFSLPPSYFLLQLALSFHKVSQQRVELNPGVQHYSLLIYAQRSRGEGGVSGRGERVSHRTSTRSPPFPPHVSLVYLFNDAVLARLASSITAPFPFFPLPRHFTLCSCSTLCGTLCSDVHIPPLSSPEGVCLWKKSWRARLQTSELKTTNQKAEQESTTQPLMKVAVSPSSSLLANTPTTAVSALAKSLLSTPRPSCSLSSSLLRFASIAEVYSTAPTGVTCCRHVHIGHSTDVHRWRNPEKAEVQRQYRGGVKLGSHTVKVREQAAKEKELIDQDKFTDWRQVYSYALSTALLLIGLNVILAVVEPNPSPEYVPYTESVVSAPSVSDMTTDSS</sequence>
<keyword evidence="2" id="KW-1133">Transmembrane helix</keyword>
<reference evidence="3 4" key="2">
    <citation type="journal article" date="2011" name="Genome Res.">
        <title>Chromosome and gene copy number variation allow major structural change between species and strains of Leishmania.</title>
        <authorList>
            <person name="Rogers M.B."/>
            <person name="Hilley J.D."/>
            <person name="Dickens N.J."/>
            <person name="Wilkes J."/>
            <person name="Bates P.A."/>
            <person name="Depledge D.P."/>
            <person name="Harris D."/>
            <person name="Her Y."/>
            <person name="Herzyk P."/>
            <person name="Imamura H."/>
            <person name="Otto T.D."/>
            <person name="Sanders M."/>
            <person name="Seeger K."/>
            <person name="Dujardin J.C."/>
            <person name="Berriman M."/>
            <person name="Smith D.F."/>
            <person name="Hertz-Fowler C."/>
            <person name="Mottram J.C."/>
        </authorList>
    </citation>
    <scope>NUCLEOTIDE SEQUENCE [LARGE SCALE GENOMIC DNA]</scope>
    <source>
        <strain evidence="3 4">MHOM/BR/75/M2904</strain>
    </source>
</reference>
<proteinExistence type="predicted"/>
<dbReference type="Proteomes" id="UP000007258">
    <property type="component" value="Chromosome 29"/>
</dbReference>